<protein>
    <recommendedName>
        <fullName evidence="1">RNA helicase</fullName>
        <ecNumber evidence="1">3.6.4.13</ecNumber>
    </recommendedName>
</protein>
<evidence type="ECO:0000256" key="4">
    <source>
        <dbReference type="SAM" id="MobiDB-lite"/>
    </source>
</evidence>
<evidence type="ECO:0000259" key="5">
    <source>
        <dbReference type="Pfam" id="PF07717"/>
    </source>
</evidence>
<dbReference type="PANTHER" id="PTHR18934:SF83">
    <property type="entry name" value="PRE-MRNA-SPLICING FACTOR ATP-DEPENDENT RNA HELICASE DHX16"/>
    <property type="match status" value="1"/>
</dbReference>
<comment type="catalytic activity">
    <reaction evidence="3">
        <text>ATP + H2O = ADP + phosphate + H(+)</text>
        <dbReference type="Rhea" id="RHEA:13065"/>
        <dbReference type="ChEBI" id="CHEBI:15377"/>
        <dbReference type="ChEBI" id="CHEBI:15378"/>
        <dbReference type="ChEBI" id="CHEBI:30616"/>
        <dbReference type="ChEBI" id="CHEBI:43474"/>
        <dbReference type="ChEBI" id="CHEBI:456216"/>
        <dbReference type="EC" id="3.6.4.13"/>
    </reaction>
</comment>
<feature type="region of interest" description="Disordered" evidence="4">
    <location>
        <begin position="1"/>
        <end position="67"/>
    </location>
</feature>
<dbReference type="GO" id="GO:0003723">
    <property type="term" value="F:RNA binding"/>
    <property type="evidence" value="ECO:0007669"/>
    <property type="project" value="TreeGrafter"/>
</dbReference>
<dbReference type="GO" id="GO:0003724">
    <property type="term" value="F:RNA helicase activity"/>
    <property type="evidence" value="ECO:0007669"/>
    <property type="project" value="UniProtKB-EC"/>
</dbReference>
<evidence type="ECO:0000313" key="7">
    <source>
        <dbReference type="Proteomes" id="UP000298416"/>
    </source>
</evidence>
<reference evidence="6" key="2">
    <citation type="submission" date="2020-08" db="EMBL/GenBank/DDBJ databases">
        <title>Plant Genome Project.</title>
        <authorList>
            <person name="Zhang R.-G."/>
        </authorList>
    </citation>
    <scope>NUCLEOTIDE SEQUENCE</scope>
    <source>
        <strain evidence="6">Huo1</strain>
        <tissue evidence="6">Leaf</tissue>
    </source>
</reference>
<dbReference type="PANTHER" id="PTHR18934">
    <property type="entry name" value="ATP-DEPENDENT RNA HELICASE"/>
    <property type="match status" value="1"/>
</dbReference>
<evidence type="ECO:0000256" key="3">
    <source>
        <dbReference type="ARBA" id="ARBA00047984"/>
    </source>
</evidence>
<proteinExistence type="predicted"/>
<dbReference type="EC" id="3.6.4.13" evidence="1"/>
<sequence>MLEGRRISYENDGAPTDCPPPSPPKPRETRTRRRTLMGINESHSKSEQQTQPDEKLPENQAIDVEKLRKRSRQEYLKTRDKKKLEELTNDVEDQEYLFQGVDLTDDQRLKRQIYDLVGKKTDCSKEYRIPESYDGNRQKGFDAALQRYTDPDPDPAWEEHQFGKAIMKHQKKNCDYEFVFEYQINSVKTELIDSGDGIEEESPLPELENEKKNLPIYAYKEQLMKAVHDHQVLVVVGETGSGKTTQIPQFLDEAGYTRRGMIGCTQPRRVAAMSVAAREKGVKLGHEVGYSIRFEDRTSKKTVLKGSFPRVGMESLVVEPITRASANQRSGRSGRTGPGKCFRLYTAYTFANELDENIVPENQFGECGAGSQEPRYNAHRSFHVGDHIALLNVYNSWKENNFSSQWCYENYVQGRSMRRARDIRDQLERLVARAGIPLLSNVNDLDAIKKAIALGFFPHGARLQKHGAEVCPRWVIYHELVLTTKEFMRQVTELKPEWLVEVAPHYYKVEESSESRLRCRELMKGYMKLQEQGKTEQARKDLGN</sequence>
<dbReference type="SUPFAM" id="SSF52540">
    <property type="entry name" value="P-loop containing nucleoside triphosphate hydrolases"/>
    <property type="match status" value="2"/>
</dbReference>
<dbReference type="Gene3D" id="3.40.50.300">
    <property type="entry name" value="P-loop containing nucleotide triphosphate hydrolases"/>
    <property type="match status" value="1"/>
</dbReference>
<keyword evidence="2" id="KW-0547">Nucleotide-binding</keyword>
<dbReference type="GO" id="GO:0071013">
    <property type="term" value="C:catalytic step 2 spliceosome"/>
    <property type="evidence" value="ECO:0007669"/>
    <property type="project" value="TreeGrafter"/>
</dbReference>
<feature type="domain" description="DEAD-box helicase OB fold" evidence="5">
    <location>
        <begin position="468"/>
        <end position="506"/>
    </location>
</feature>
<dbReference type="EMBL" id="PNBA02000006">
    <property type="protein sequence ID" value="KAG6420607.1"/>
    <property type="molecule type" value="Genomic_DNA"/>
</dbReference>
<accession>A0A8X8XXR5</accession>
<dbReference type="Proteomes" id="UP000298416">
    <property type="component" value="Unassembled WGS sequence"/>
</dbReference>
<feature type="compositionally biased region" description="Basic and acidic residues" evidence="4">
    <location>
        <begin position="42"/>
        <end position="57"/>
    </location>
</feature>
<keyword evidence="2" id="KW-0067">ATP-binding</keyword>
<dbReference type="Pfam" id="PF07717">
    <property type="entry name" value="OB_NTP_bind"/>
    <property type="match status" value="1"/>
</dbReference>
<keyword evidence="2" id="KW-0378">Hydrolase</keyword>
<comment type="caution">
    <text evidence="6">The sequence shown here is derived from an EMBL/GenBank/DDBJ whole genome shotgun (WGS) entry which is preliminary data.</text>
</comment>
<dbReference type="InterPro" id="IPR011709">
    <property type="entry name" value="DEAD-box_helicase_OB_fold"/>
</dbReference>
<evidence type="ECO:0000256" key="2">
    <source>
        <dbReference type="ARBA" id="ARBA00022806"/>
    </source>
</evidence>
<gene>
    <name evidence="6" type="ORF">SASPL_117142</name>
</gene>
<keyword evidence="7" id="KW-1185">Reference proteome</keyword>
<reference evidence="6" key="1">
    <citation type="submission" date="2018-01" db="EMBL/GenBank/DDBJ databases">
        <authorList>
            <person name="Mao J.F."/>
        </authorList>
    </citation>
    <scope>NUCLEOTIDE SEQUENCE</scope>
    <source>
        <strain evidence="6">Huo1</strain>
        <tissue evidence="6">Leaf</tissue>
    </source>
</reference>
<name>A0A8X8XXR5_SALSN</name>
<dbReference type="AlphaFoldDB" id="A0A8X8XXR5"/>
<keyword evidence="2" id="KW-0347">Helicase</keyword>
<organism evidence="6">
    <name type="scientific">Salvia splendens</name>
    <name type="common">Scarlet sage</name>
    <dbReference type="NCBI Taxonomy" id="180675"/>
    <lineage>
        <taxon>Eukaryota</taxon>
        <taxon>Viridiplantae</taxon>
        <taxon>Streptophyta</taxon>
        <taxon>Embryophyta</taxon>
        <taxon>Tracheophyta</taxon>
        <taxon>Spermatophyta</taxon>
        <taxon>Magnoliopsida</taxon>
        <taxon>eudicotyledons</taxon>
        <taxon>Gunneridae</taxon>
        <taxon>Pentapetalae</taxon>
        <taxon>asterids</taxon>
        <taxon>lamiids</taxon>
        <taxon>Lamiales</taxon>
        <taxon>Lamiaceae</taxon>
        <taxon>Nepetoideae</taxon>
        <taxon>Mentheae</taxon>
        <taxon>Salviinae</taxon>
        <taxon>Salvia</taxon>
        <taxon>Salvia subgen. Calosphace</taxon>
        <taxon>core Calosphace</taxon>
    </lineage>
</organism>
<evidence type="ECO:0000313" key="6">
    <source>
        <dbReference type="EMBL" id="KAG6420607.1"/>
    </source>
</evidence>
<dbReference type="InterPro" id="IPR027417">
    <property type="entry name" value="P-loop_NTPase"/>
</dbReference>
<evidence type="ECO:0000256" key="1">
    <source>
        <dbReference type="ARBA" id="ARBA00012552"/>
    </source>
</evidence>